<dbReference type="PANTHER" id="PTHR48098">
    <property type="entry name" value="ENTEROCHELIN ESTERASE-RELATED"/>
    <property type="match status" value="1"/>
</dbReference>
<gene>
    <name evidence="2" type="ORF">ACFOSV_16865</name>
</gene>
<dbReference type="InterPro" id="IPR000801">
    <property type="entry name" value="Esterase-like"/>
</dbReference>
<sequence>MKKILIYSIGAVFLLLAGFIIFKKISQTLDDKRLEERLAQMESTASPNVQILSKAIPIDAQDQNRTIAVYLPANYDADTLHYSVLYFLDGQFLFDQKIFGGTEWQLDEVMDSLGDRPQEQSIIVGLYHSDNRGQEYKPLPSSEWFSDNSFSGDQHAKWIVEQVKPWIDQRYRTKKDPQSTVIGGASFGGLMSYFMLMKYPDTFGSAVVLSPSFWVNDEVYTLHLENENLLDQKIYFNAGELEPSTIQNMEKMKETLLNHGVPESNIRSNVVKGLGHSHSAWRLGFRDAYPWIIQADK</sequence>
<keyword evidence="2" id="KW-0378">Hydrolase</keyword>
<keyword evidence="3" id="KW-1185">Reference proteome</keyword>
<dbReference type="Pfam" id="PF00756">
    <property type="entry name" value="Esterase"/>
    <property type="match status" value="1"/>
</dbReference>
<name>A0ABV8AW41_9BACT</name>
<evidence type="ECO:0000313" key="2">
    <source>
        <dbReference type="EMBL" id="MFC3881870.1"/>
    </source>
</evidence>
<accession>A0ABV8AW41</accession>
<dbReference type="Proteomes" id="UP001595805">
    <property type="component" value="Unassembled WGS sequence"/>
</dbReference>
<evidence type="ECO:0000313" key="3">
    <source>
        <dbReference type="Proteomes" id="UP001595805"/>
    </source>
</evidence>
<dbReference type="InterPro" id="IPR029058">
    <property type="entry name" value="AB_hydrolase_fold"/>
</dbReference>
<dbReference type="EMBL" id="JBHRZS010000007">
    <property type="protein sequence ID" value="MFC3881870.1"/>
    <property type="molecule type" value="Genomic_DNA"/>
</dbReference>
<evidence type="ECO:0000256" key="1">
    <source>
        <dbReference type="SAM" id="Phobius"/>
    </source>
</evidence>
<reference evidence="3" key="1">
    <citation type="journal article" date="2019" name="Int. J. Syst. Evol. Microbiol.">
        <title>The Global Catalogue of Microorganisms (GCM) 10K type strain sequencing project: providing services to taxonomists for standard genome sequencing and annotation.</title>
        <authorList>
            <consortium name="The Broad Institute Genomics Platform"/>
            <consortium name="The Broad Institute Genome Sequencing Center for Infectious Disease"/>
            <person name="Wu L."/>
            <person name="Ma J."/>
        </authorList>
    </citation>
    <scope>NUCLEOTIDE SEQUENCE [LARGE SCALE GENOMIC DNA]</scope>
    <source>
        <strain evidence="3">CCUG 60523</strain>
    </source>
</reference>
<keyword evidence="1" id="KW-0472">Membrane</keyword>
<dbReference type="RefSeq" id="WP_377907220.1">
    <property type="nucleotide sequence ID" value="NZ_JBHRZS010000007.1"/>
</dbReference>
<protein>
    <submittedName>
        <fullName evidence="2">Alpha/beta hydrolase</fullName>
    </submittedName>
</protein>
<keyword evidence="1" id="KW-0812">Transmembrane</keyword>
<comment type="caution">
    <text evidence="2">The sequence shown here is derived from an EMBL/GenBank/DDBJ whole genome shotgun (WGS) entry which is preliminary data.</text>
</comment>
<organism evidence="2 3">
    <name type="scientific">Algoriphagus namhaensis</name>
    <dbReference type="NCBI Taxonomy" id="915353"/>
    <lineage>
        <taxon>Bacteria</taxon>
        <taxon>Pseudomonadati</taxon>
        <taxon>Bacteroidota</taxon>
        <taxon>Cytophagia</taxon>
        <taxon>Cytophagales</taxon>
        <taxon>Cyclobacteriaceae</taxon>
        <taxon>Algoriphagus</taxon>
    </lineage>
</organism>
<keyword evidence="1" id="KW-1133">Transmembrane helix</keyword>
<feature type="transmembrane region" description="Helical" evidence="1">
    <location>
        <begin position="6"/>
        <end position="22"/>
    </location>
</feature>
<dbReference type="InterPro" id="IPR050583">
    <property type="entry name" value="Mycobacterial_A85_antigen"/>
</dbReference>
<proteinExistence type="predicted"/>
<dbReference type="SUPFAM" id="SSF53474">
    <property type="entry name" value="alpha/beta-Hydrolases"/>
    <property type="match status" value="1"/>
</dbReference>
<dbReference type="PANTHER" id="PTHR48098:SF6">
    <property type="entry name" value="FERRI-BACILLIBACTIN ESTERASE BESA"/>
    <property type="match status" value="1"/>
</dbReference>
<dbReference type="GO" id="GO:0016787">
    <property type="term" value="F:hydrolase activity"/>
    <property type="evidence" value="ECO:0007669"/>
    <property type="project" value="UniProtKB-KW"/>
</dbReference>
<dbReference type="Gene3D" id="3.40.50.1820">
    <property type="entry name" value="alpha/beta hydrolase"/>
    <property type="match status" value="1"/>
</dbReference>